<accession>A0ABS1GFB3</accession>
<dbReference type="RefSeq" id="WP_200673038.1">
    <property type="nucleotide sequence ID" value="NZ_JAACYA010000001.1"/>
</dbReference>
<evidence type="ECO:0000313" key="3">
    <source>
        <dbReference type="EMBL" id="MBK3331623.1"/>
    </source>
</evidence>
<dbReference type="Pfam" id="PF00263">
    <property type="entry name" value="Secretin"/>
    <property type="match status" value="1"/>
</dbReference>
<reference evidence="3 4" key="1">
    <citation type="journal article" date="2021" name="Syst. Appl. Microbiol.">
        <title>Persephonella atlantica sp. nov.: How to adapt to physico-chemical gradients in high temperature hydrothermal habitats.</title>
        <authorList>
            <person name="Francois D.X."/>
            <person name="Godfroy A."/>
            <person name="Mathien C."/>
            <person name="Aube J."/>
            <person name="Cathalot C."/>
            <person name="Lesongeur F."/>
            <person name="L'Haridon S."/>
            <person name="Philippon X."/>
            <person name="Roussel E.G."/>
        </authorList>
    </citation>
    <scope>NUCLEOTIDE SEQUENCE [LARGE SCALE GENOMIC DNA]</scope>
    <source>
        <strain evidence="3 4">MO1340</strain>
    </source>
</reference>
<gene>
    <name evidence="3" type="ORF">GWK41_00920</name>
</gene>
<evidence type="ECO:0000313" key="4">
    <source>
        <dbReference type="Proteomes" id="UP000772812"/>
    </source>
</evidence>
<dbReference type="InterPro" id="IPR004846">
    <property type="entry name" value="T2SS/T3SS_dom"/>
</dbReference>
<sequence length="531" mass="58174">MDKIFKMIVIFTLFYFSGCTHSPQQSPYIFEKKPKKQEKSRPAKIKKHNVYPPPFVVKPVVEEISPLEGQYFTFSADNAPLKTVLYAFAKDTGFNLIISPEVDPNIPITANFNNTPAKTALDIITEIAGVWYEVKDNVIFIKATKTKIFHLPYVHTNSQYNVNLGGDVLGSGATGTSGGTGATGVAGGTGGSYGGTSYSAANIKGEFSLKYESPEEINNFYDRLEESVASILGVPISGQGTAILSVSLKGKKILNSYTLNRFTGTLIVTATRDKMKKIEKLLKSIKKEIKKQVIIEAKIIEVTLSKEFKYGIDWNLLMKNFLGTGGSVRLVQNLRLGSGYGQVFVTGADFQSILDILEKTGKIETLSNPRIRVINGQTALISSGLIIPFWEKYVSTVTGTAAAQQVYYTRSNVLDGVMLGVTPYIENGEIMMNIVPVSTKIEDIRQLVDNNQVVAEAPVLNVKEAGTIVKVHDGDLIIIGGLIGTEKRRVVSKVPGLGDIPGLGALFRREEILKQKKELIIFLRPHIITVD</sequence>
<protein>
    <recommendedName>
        <fullName evidence="2">Type II/III secretion system secretin-like domain-containing protein</fullName>
    </recommendedName>
</protein>
<dbReference type="PRINTS" id="PR00811">
    <property type="entry name" value="BCTERIALGSPD"/>
</dbReference>
<comment type="caution">
    <text evidence="3">The sequence shown here is derived from an EMBL/GenBank/DDBJ whole genome shotgun (WGS) entry which is preliminary data.</text>
</comment>
<feature type="domain" description="Type II/III secretion system secretin-like" evidence="2">
    <location>
        <begin position="357"/>
        <end position="528"/>
    </location>
</feature>
<dbReference type="PANTHER" id="PTHR30332">
    <property type="entry name" value="PROBABLE GENERAL SECRETION PATHWAY PROTEIN D"/>
    <property type="match status" value="1"/>
</dbReference>
<proteinExistence type="inferred from homology"/>
<evidence type="ECO:0000256" key="1">
    <source>
        <dbReference type="RuleBase" id="RU004003"/>
    </source>
</evidence>
<dbReference type="Proteomes" id="UP000772812">
    <property type="component" value="Unassembled WGS sequence"/>
</dbReference>
<keyword evidence="4" id="KW-1185">Reference proteome</keyword>
<dbReference type="Gene3D" id="3.30.1370.130">
    <property type="match status" value="1"/>
</dbReference>
<comment type="similarity">
    <text evidence="1">Belongs to the bacterial secretin family.</text>
</comment>
<name>A0ABS1GFB3_9AQUI</name>
<dbReference type="InterPro" id="IPR001775">
    <property type="entry name" value="GspD/PilQ"/>
</dbReference>
<evidence type="ECO:0000259" key="2">
    <source>
        <dbReference type="Pfam" id="PF00263"/>
    </source>
</evidence>
<dbReference type="PANTHER" id="PTHR30332:SF17">
    <property type="entry name" value="TYPE IV PILIATION SYSTEM PROTEIN DR_0774-RELATED"/>
    <property type="match status" value="1"/>
</dbReference>
<dbReference type="EMBL" id="JAACYA010000001">
    <property type="protein sequence ID" value="MBK3331623.1"/>
    <property type="molecule type" value="Genomic_DNA"/>
</dbReference>
<organism evidence="3 4">
    <name type="scientific">Persephonella atlantica</name>
    <dbReference type="NCBI Taxonomy" id="2699429"/>
    <lineage>
        <taxon>Bacteria</taxon>
        <taxon>Pseudomonadati</taxon>
        <taxon>Aquificota</taxon>
        <taxon>Aquificia</taxon>
        <taxon>Aquificales</taxon>
        <taxon>Hydrogenothermaceae</taxon>
        <taxon>Persephonella</taxon>
    </lineage>
</organism>
<dbReference type="InterPro" id="IPR050810">
    <property type="entry name" value="Bact_Secretion_Sys_Channel"/>
</dbReference>